<evidence type="ECO:0000256" key="6">
    <source>
        <dbReference type="ARBA" id="ARBA00022824"/>
    </source>
</evidence>
<dbReference type="PANTHER" id="PTHR14519:SF8">
    <property type="entry name" value="VITAMIN K EPOXIDE REDUCTASE COMPLEX SUBUNIT 1"/>
    <property type="match status" value="1"/>
</dbReference>
<dbReference type="EMBL" id="CAJNXB010002435">
    <property type="protein sequence ID" value="CAF3249244.1"/>
    <property type="molecule type" value="Genomic_DNA"/>
</dbReference>
<dbReference type="GO" id="GO:0047057">
    <property type="term" value="F:vitamin-K-epoxide reductase (warfarin-sensitive) activity"/>
    <property type="evidence" value="ECO:0007669"/>
    <property type="project" value="UniProtKB-EC"/>
</dbReference>
<dbReference type="EC" id="1.17.4.4" evidence="3"/>
<name>A0A820W064_9BILA</name>
<keyword evidence="11" id="KW-0676">Redox-active center</keyword>
<dbReference type="EMBL" id="CAJOBP010007113">
    <property type="protein sequence ID" value="CAF4507619.1"/>
    <property type="molecule type" value="Genomic_DNA"/>
</dbReference>
<dbReference type="PANTHER" id="PTHR14519">
    <property type="entry name" value="VITAMIN K EPOXIDE REDUCTASE COMPLEX, SUBUNIT 1"/>
    <property type="match status" value="1"/>
</dbReference>
<dbReference type="EMBL" id="CAJOBR010020710">
    <property type="protein sequence ID" value="CAF4932111.1"/>
    <property type="molecule type" value="Genomic_DNA"/>
</dbReference>
<keyword evidence="10" id="KW-1015">Disulfide bond</keyword>
<evidence type="ECO:0000256" key="7">
    <source>
        <dbReference type="ARBA" id="ARBA00022989"/>
    </source>
</evidence>
<dbReference type="OrthoDB" id="17010at2759"/>
<evidence type="ECO:0000259" key="13">
    <source>
        <dbReference type="SMART" id="SM00756"/>
    </source>
</evidence>
<keyword evidence="5" id="KW-0874">Quinone</keyword>
<evidence type="ECO:0000313" key="21">
    <source>
        <dbReference type="EMBL" id="CAF4507619.1"/>
    </source>
</evidence>
<evidence type="ECO:0000256" key="10">
    <source>
        <dbReference type="ARBA" id="ARBA00023157"/>
    </source>
</evidence>
<comment type="similarity">
    <text evidence="2">Belongs to the VKOR family.</text>
</comment>
<evidence type="ECO:0000256" key="3">
    <source>
        <dbReference type="ARBA" id="ARBA00012278"/>
    </source>
</evidence>
<keyword evidence="23" id="KW-1185">Reference proteome</keyword>
<evidence type="ECO:0000256" key="9">
    <source>
        <dbReference type="ARBA" id="ARBA00023136"/>
    </source>
</evidence>
<feature type="transmembrane region" description="Helical" evidence="12">
    <location>
        <begin position="101"/>
        <end position="123"/>
    </location>
</feature>
<evidence type="ECO:0000313" key="20">
    <source>
        <dbReference type="EMBL" id="CAF4470870.1"/>
    </source>
</evidence>
<dbReference type="Proteomes" id="UP000663848">
    <property type="component" value="Unassembled WGS sequence"/>
</dbReference>
<dbReference type="GO" id="GO:0005789">
    <property type="term" value="C:endoplasmic reticulum membrane"/>
    <property type="evidence" value="ECO:0007669"/>
    <property type="project" value="UniProtKB-SubCell"/>
</dbReference>
<keyword evidence="9 12" id="KW-0472">Membrane</keyword>
<accession>A0A820W064</accession>
<evidence type="ECO:0000313" key="22">
    <source>
        <dbReference type="EMBL" id="CAF4932111.1"/>
    </source>
</evidence>
<dbReference type="EMBL" id="CAJOBQ010000070">
    <property type="protein sequence ID" value="CAF4243057.1"/>
    <property type="molecule type" value="Genomic_DNA"/>
</dbReference>
<dbReference type="EMBL" id="CAJNYV010003466">
    <property type="protein sequence ID" value="CAF3574197.1"/>
    <property type="molecule type" value="Genomic_DNA"/>
</dbReference>
<comment type="caution">
    <text evidence="21">The sequence shown here is derived from an EMBL/GenBank/DDBJ whole genome shotgun (WGS) entry which is preliminary data.</text>
</comment>
<dbReference type="Proteomes" id="UP000663865">
    <property type="component" value="Unassembled WGS sequence"/>
</dbReference>
<dbReference type="EMBL" id="CAJNYT010005601">
    <property type="protein sequence ID" value="CAF3760593.1"/>
    <property type="molecule type" value="Genomic_DNA"/>
</dbReference>
<evidence type="ECO:0000256" key="1">
    <source>
        <dbReference type="ARBA" id="ARBA00004477"/>
    </source>
</evidence>
<dbReference type="Proteomes" id="UP000663872">
    <property type="component" value="Unassembled WGS sequence"/>
</dbReference>
<dbReference type="Proteomes" id="UP000663825">
    <property type="component" value="Unassembled WGS sequence"/>
</dbReference>
<evidence type="ECO:0000313" key="17">
    <source>
        <dbReference type="EMBL" id="CAF3760593.1"/>
    </source>
</evidence>
<dbReference type="EMBL" id="CAJNYD010000635">
    <property type="protein sequence ID" value="CAF3281922.1"/>
    <property type="molecule type" value="Genomic_DNA"/>
</dbReference>
<dbReference type="Pfam" id="PF07884">
    <property type="entry name" value="VKOR"/>
    <property type="match status" value="1"/>
</dbReference>
<keyword evidence="6" id="KW-0256">Endoplasmic reticulum</keyword>
<evidence type="ECO:0000313" key="18">
    <source>
        <dbReference type="EMBL" id="CAF4243057.1"/>
    </source>
</evidence>
<proteinExistence type="inferred from homology"/>
<feature type="transmembrane region" description="Helical" evidence="12">
    <location>
        <begin position="135"/>
        <end position="154"/>
    </location>
</feature>
<gene>
    <name evidence="17" type="ORF">GRG538_LOCUS31926</name>
    <name evidence="19" type="ORF">HFQ381_LOCUS22231</name>
    <name evidence="16" type="ORF">KIK155_LOCUS19605</name>
    <name evidence="15" type="ORF">LUA448_LOCUS6594</name>
    <name evidence="22" type="ORF">QYT958_LOCUS32099</name>
    <name evidence="14" type="ORF">TIS948_LOCUS15109</name>
    <name evidence="20" type="ORF">TOA249_LOCUS926</name>
    <name evidence="18" type="ORF">TSG867_LOCUS2599</name>
    <name evidence="21" type="ORF">UJA718_LOCUS26770</name>
</gene>
<reference evidence="21" key="1">
    <citation type="submission" date="2021-02" db="EMBL/GenBank/DDBJ databases">
        <authorList>
            <person name="Nowell W R."/>
        </authorList>
    </citation>
    <scope>NUCLEOTIDE SEQUENCE</scope>
</reference>
<evidence type="ECO:0000313" key="14">
    <source>
        <dbReference type="EMBL" id="CAF3249244.1"/>
    </source>
</evidence>
<dbReference type="GO" id="GO:0042373">
    <property type="term" value="P:vitamin K metabolic process"/>
    <property type="evidence" value="ECO:0007669"/>
    <property type="project" value="InterPro"/>
</dbReference>
<keyword evidence="8" id="KW-0560">Oxidoreductase</keyword>
<dbReference type="EMBL" id="CAJOBS010000022">
    <property type="protein sequence ID" value="CAF4470870.1"/>
    <property type="molecule type" value="Genomic_DNA"/>
</dbReference>
<keyword evidence="4 12" id="KW-0812">Transmembrane</keyword>
<feature type="transmembrane region" description="Helical" evidence="12">
    <location>
        <begin position="12"/>
        <end position="28"/>
    </location>
</feature>
<dbReference type="GO" id="GO:0048038">
    <property type="term" value="F:quinone binding"/>
    <property type="evidence" value="ECO:0007669"/>
    <property type="project" value="UniProtKB-KW"/>
</dbReference>
<keyword evidence="7 12" id="KW-1133">Transmembrane helix</keyword>
<dbReference type="AlphaFoldDB" id="A0A820W064"/>
<sequence length="164" mass="18776">MVSLCVYRQTATALFLIGTGLSFYAFYIETRKANDPSYRAACDISERMSCSRVLTSRWGRGFGLFKSDSIFNLPDSLFALIYYCLSLILNRSYRSKTIARLRVVLSVITNLGSIYLGYILYFVLHDVCLVCCGMYIVNFIILICNLKLLTMLNADKHQKKKKKQ</sequence>
<dbReference type="InterPro" id="IPR012932">
    <property type="entry name" value="VKOR"/>
</dbReference>
<evidence type="ECO:0000313" key="15">
    <source>
        <dbReference type="EMBL" id="CAF3281922.1"/>
    </source>
</evidence>
<dbReference type="SMART" id="SM00756">
    <property type="entry name" value="VKc"/>
    <property type="match status" value="1"/>
</dbReference>
<dbReference type="Proteomes" id="UP000663873">
    <property type="component" value="Unassembled WGS sequence"/>
</dbReference>
<dbReference type="Proteomes" id="UP000663851">
    <property type="component" value="Unassembled WGS sequence"/>
</dbReference>
<evidence type="ECO:0000313" key="19">
    <source>
        <dbReference type="EMBL" id="CAF4429519.1"/>
    </source>
</evidence>
<evidence type="ECO:0000256" key="8">
    <source>
        <dbReference type="ARBA" id="ARBA00023002"/>
    </source>
</evidence>
<dbReference type="CDD" id="cd12917">
    <property type="entry name" value="VKOR_euk"/>
    <property type="match status" value="1"/>
</dbReference>
<evidence type="ECO:0000256" key="4">
    <source>
        <dbReference type="ARBA" id="ARBA00022692"/>
    </source>
</evidence>
<evidence type="ECO:0000313" key="16">
    <source>
        <dbReference type="EMBL" id="CAF3574197.1"/>
    </source>
</evidence>
<evidence type="ECO:0000313" key="23">
    <source>
        <dbReference type="Proteomes" id="UP000663873"/>
    </source>
</evidence>
<feature type="domain" description="Vitamin K epoxide reductase" evidence="13">
    <location>
        <begin position="4"/>
        <end position="149"/>
    </location>
</feature>
<dbReference type="InterPro" id="IPR038354">
    <property type="entry name" value="VKOR_sf"/>
</dbReference>
<feature type="transmembrane region" description="Helical" evidence="12">
    <location>
        <begin position="70"/>
        <end position="89"/>
    </location>
</feature>
<evidence type="ECO:0000256" key="11">
    <source>
        <dbReference type="ARBA" id="ARBA00023284"/>
    </source>
</evidence>
<evidence type="ECO:0000256" key="12">
    <source>
        <dbReference type="SAM" id="Phobius"/>
    </source>
</evidence>
<protein>
    <recommendedName>
        <fullName evidence="3">vitamin-K-epoxide reductase (warfarin-sensitive)</fullName>
        <ecNumber evidence="3">1.17.4.4</ecNumber>
    </recommendedName>
</protein>
<dbReference type="InterPro" id="IPR042406">
    <property type="entry name" value="VKORC1/VKORC1L1"/>
</dbReference>
<comment type="subcellular location">
    <subcellularLocation>
        <location evidence="1">Endoplasmic reticulum membrane</location>
        <topology evidence="1">Multi-pass membrane protein</topology>
    </subcellularLocation>
</comment>
<dbReference type="Gene3D" id="1.20.1440.130">
    <property type="entry name" value="VKOR domain"/>
    <property type="match status" value="1"/>
</dbReference>
<dbReference type="Proteomes" id="UP000663838">
    <property type="component" value="Unassembled WGS sequence"/>
</dbReference>
<organism evidence="21 23">
    <name type="scientific">Rotaria socialis</name>
    <dbReference type="NCBI Taxonomy" id="392032"/>
    <lineage>
        <taxon>Eukaryota</taxon>
        <taxon>Metazoa</taxon>
        <taxon>Spiralia</taxon>
        <taxon>Gnathifera</taxon>
        <taxon>Rotifera</taxon>
        <taxon>Eurotatoria</taxon>
        <taxon>Bdelloidea</taxon>
        <taxon>Philodinida</taxon>
        <taxon>Philodinidae</taxon>
        <taxon>Rotaria</taxon>
    </lineage>
</organism>
<dbReference type="Proteomes" id="UP000663833">
    <property type="component" value="Unassembled WGS sequence"/>
</dbReference>
<dbReference type="Proteomes" id="UP000663862">
    <property type="component" value="Unassembled WGS sequence"/>
</dbReference>
<dbReference type="EMBL" id="CAJOBO010002076">
    <property type="protein sequence ID" value="CAF4429519.1"/>
    <property type="molecule type" value="Genomic_DNA"/>
</dbReference>
<evidence type="ECO:0000256" key="2">
    <source>
        <dbReference type="ARBA" id="ARBA00006214"/>
    </source>
</evidence>
<evidence type="ECO:0000256" key="5">
    <source>
        <dbReference type="ARBA" id="ARBA00022719"/>
    </source>
</evidence>